<dbReference type="CDD" id="cd06267">
    <property type="entry name" value="PBP1_LacI_sugar_binding-like"/>
    <property type="match status" value="1"/>
</dbReference>
<sequence length="337" mass="37644">MSKYITIKDIANELGISKSTVSRALSGDASNVKAETMKLIAETARRMGYQRNELAVSLRRQSSHNIAIIIPEIVTTFYMTFIGHAQTILRKHGYNVLIATSNENAEQERLNIEMMEKCMVDGILISVCDKEKNIDVYRRVIGRGIPMVFFDRTLEWGDASQVRLDDYIMSFFMVEQLIRSGCKRIVHIAGPAHIRNGYERLRGYRDALEKFHIAYDKTLVLPPALSADEGSDVMSAFLDRNIPFDAVFGFTETALIGAKNIMQKRGLRIPADARICCMSGTALCTLVFPTITAVEQPIEQMAAEACRLLIAHVADSAKCAEDIVLRGEIIDRESTAV</sequence>
<organism evidence="6 7">
    <name type="scientific">Leyella stercorea CAG:629</name>
    <dbReference type="NCBI Taxonomy" id="1263103"/>
    <lineage>
        <taxon>Bacteria</taxon>
        <taxon>Pseudomonadati</taxon>
        <taxon>Bacteroidota</taxon>
        <taxon>Bacteroidia</taxon>
        <taxon>Bacteroidales</taxon>
        <taxon>Prevotellaceae</taxon>
        <taxon>Leyella</taxon>
    </lineage>
</organism>
<dbReference type="Pfam" id="PF00356">
    <property type="entry name" value="LacI"/>
    <property type="match status" value="1"/>
</dbReference>
<dbReference type="InterPro" id="IPR001387">
    <property type="entry name" value="Cro/C1-type_HTH"/>
</dbReference>
<comment type="caution">
    <text evidence="6">The sequence shown here is derived from an EMBL/GenBank/DDBJ whole genome shotgun (WGS) entry which is preliminary data.</text>
</comment>
<dbReference type="InterPro" id="IPR028082">
    <property type="entry name" value="Peripla_BP_I"/>
</dbReference>
<evidence type="ECO:0000313" key="6">
    <source>
        <dbReference type="EMBL" id="CDE33666.1"/>
    </source>
</evidence>
<dbReference type="PANTHER" id="PTHR30146">
    <property type="entry name" value="LACI-RELATED TRANSCRIPTIONAL REPRESSOR"/>
    <property type="match status" value="1"/>
</dbReference>
<evidence type="ECO:0000256" key="2">
    <source>
        <dbReference type="ARBA" id="ARBA00023125"/>
    </source>
</evidence>
<evidence type="ECO:0000256" key="3">
    <source>
        <dbReference type="ARBA" id="ARBA00023163"/>
    </source>
</evidence>
<dbReference type="Proteomes" id="UP000018072">
    <property type="component" value="Unassembled WGS sequence"/>
</dbReference>
<keyword evidence="3" id="KW-0804">Transcription</keyword>
<dbReference type="CDD" id="cd01392">
    <property type="entry name" value="HTH_LacI"/>
    <property type="match status" value="1"/>
</dbReference>
<accession>R7H2Y4</accession>
<evidence type="ECO:0000256" key="1">
    <source>
        <dbReference type="ARBA" id="ARBA00023015"/>
    </source>
</evidence>
<dbReference type="PROSITE" id="PS50932">
    <property type="entry name" value="HTH_LACI_2"/>
    <property type="match status" value="1"/>
</dbReference>
<dbReference type="Pfam" id="PF13377">
    <property type="entry name" value="Peripla_BP_3"/>
    <property type="match status" value="1"/>
</dbReference>
<keyword evidence="1" id="KW-0805">Transcription regulation</keyword>
<feature type="domain" description="HTH cro/C1-type" evidence="5">
    <location>
        <begin position="2"/>
        <end position="42"/>
    </location>
</feature>
<dbReference type="PANTHER" id="PTHR30146:SF109">
    <property type="entry name" value="HTH-TYPE TRANSCRIPTIONAL REGULATOR GALS"/>
    <property type="match status" value="1"/>
</dbReference>
<dbReference type="GO" id="GO:0000976">
    <property type="term" value="F:transcription cis-regulatory region binding"/>
    <property type="evidence" value="ECO:0007669"/>
    <property type="project" value="TreeGrafter"/>
</dbReference>
<dbReference type="GO" id="GO:0003700">
    <property type="term" value="F:DNA-binding transcription factor activity"/>
    <property type="evidence" value="ECO:0007669"/>
    <property type="project" value="TreeGrafter"/>
</dbReference>
<dbReference type="SUPFAM" id="SSF47413">
    <property type="entry name" value="lambda repressor-like DNA-binding domains"/>
    <property type="match status" value="1"/>
</dbReference>
<dbReference type="InterPro" id="IPR000843">
    <property type="entry name" value="HTH_LacI"/>
</dbReference>
<dbReference type="Gene3D" id="3.40.50.2300">
    <property type="match status" value="2"/>
</dbReference>
<dbReference type="SUPFAM" id="SSF53822">
    <property type="entry name" value="Periplasmic binding protein-like I"/>
    <property type="match status" value="1"/>
</dbReference>
<name>R7H2Y4_9BACT</name>
<dbReference type="Gene3D" id="1.10.260.40">
    <property type="entry name" value="lambda repressor-like DNA-binding domains"/>
    <property type="match status" value="1"/>
</dbReference>
<dbReference type="STRING" id="1263103.BN741_01698"/>
<dbReference type="SMART" id="SM00354">
    <property type="entry name" value="HTH_LACI"/>
    <property type="match status" value="1"/>
</dbReference>
<dbReference type="InterPro" id="IPR010982">
    <property type="entry name" value="Lambda_DNA-bd_dom_sf"/>
</dbReference>
<evidence type="ECO:0000313" key="7">
    <source>
        <dbReference type="Proteomes" id="UP000018072"/>
    </source>
</evidence>
<dbReference type="RefSeq" id="WP_022430822.1">
    <property type="nucleotide sequence ID" value="NZ_FR899294.1"/>
</dbReference>
<keyword evidence="2" id="KW-0238">DNA-binding</keyword>
<feature type="domain" description="HTH lacI-type" evidence="4">
    <location>
        <begin position="5"/>
        <end position="60"/>
    </location>
</feature>
<dbReference type="EMBL" id="CBIT010000196">
    <property type="protein sequence ID" value="CDE33666.1"/>
    <property type="molecule type" value="Genomic_DNA"/>
</dbReference>
<evidence type="ECO:0000259" key="5">
    <source>
        <dbReference type="PROSITE" id="PS50943"/>
    </source>
</evidence>
<dbReference type="PROSITE" id="PS50943">
    <property type="entry name" value="HTH_CROC1"/>
    <property type="match status" value="1"/>
</dbReference>
<dbReference type="AlphaFoldDB" id="R7H2Y4"/>
<reference evidence="6" key="1">
    <citation type="submission" date="2012-11" db="EMBL/GenBank/DDBJ databases">
        <title>Dependencies among metagenomic species, viruses, plasmids and units of genetic variation.</title>
        <authorList>
            <person name="Nielsen H.B."/>
            <person name="Almeida M."/>
            <person name="Juncker A.S."/>
            <person name="Rasmussen S."/>
            <person name="Li J."/>
            <person name="Sunagawa S."/>
            <person name="Plichta D."/>
            <person name="Gautier L."/>
            <person name="Le Chatelier E."/>
            <person name="Peletier E."/>
            <person name="Bonde I."/>
            <person name="Nielsen T."/>
            <person name="Manichanh C."/>
            <person name="Arumugam M."/>
            <person name="Batto J."/>
            <person name="Santos M.B.Q.D."/>
            <person name="Blom N."/>
            <person name="Borruel N."/>
            <person name="Burgdorf K.S."/>
            <person name="Boumezbeur F."/>
            <person name="Casellas F."/>
            <person name="Dore J."/>
            <person name="Guarner F."/>
            <person name="Hansen T."/>
            <person name="Hildebrand F."/>
            <person name="Kaas R.S."/>
            <person name="Kennedy S."/>
            <person name="Kristiansen K."/>
            <person name="Kultima J.R."/>
            <person name="Leonard P."/>
            <person name="Levenez F."/>
            <person name="Lund O."/>
            <person name="Moumen B."/>
            <person name="Le Paslier D."/>
            <person name="Pons N."/>
            <person name="Pedersen O."/>
            <person name="Prifti E."/>
            <person name="Qin J."/>
            <person name="Raes J."/>
            <person name="Tap J."/>
            <person name="Tims S."/>
            <person name="Ussery D.W."/>
            <person name="Yamada T."/>
            <person name="MetaHit consortium"/>
            <person name="Renault P."/>
            <person name="Sicheritz-Ponten T."/>
            <person name="Bork P."/>
            <person name="Wang J."/>
            <person name="Brunak S."/>
            <person name="Ehrlich S.D."/>
        </authorList>
    </citation>
    <scope>NUCLEOTIDE SEQUENCE [LARGE SCALE GENOMIC DNA]</scope>
</reference>
<proteinExistence type="predicted"/>
<dbReference type="InterPro" id="IPR046335">
    <property type="entry name" value="LacI/GalR-like_sensor"/>
</dbReference>
<gene>
    <name evidence="6" type="ORF">BN741_01698</name>
</gene>
<protein>
    <submittedName>
        <fullName evidence="6">Uncharacterized protein</fullName>
    </submittedName>
</protein>
<evidence type="ECO:0000259" key="4">
    <source>
        <dbReference type="PROSITE" id="PS50932"/>
    </source>
</evidence>